<dbReference type="AlphaFoldDB" id="I7ZC26"/>
<dbReference type="EMBL" id="AKGD01000002">
    <property type="protein sequence ID" value="EIT69222.1"/>
    <property type="molecule type" value="Genomic_DNA"/>
</dbReference>
<dbReference type="NCBIfam" id="NF045761">
    <property type="entry name" value="NAMPUrTaseMurU"/>
    <property type="match status" value="1"/>
</dbReference>
<evidence type="ECO:0000259" key="3">
    <source>
        <dbReference type="Pfam" id="PF00483"/>
    </source>
</evidence>
<dbReference type="STRING" id="1172194.WQQ_28040"/>
<evidence type="ECO:0000313" key="4">
    <source>
        <dbReference type="EMBL" id="EIT69222.1"/>
    </source>
</evidence>
<keyword evidence="5" id="KW-1185">Reference proteome</keyword>
<gene>
    <name evidence="4" type="ORF">WQQ_28040</name>
</gene>
<dbReference type="Pfam" id="PF00483">
    <property type="entry name" value="NTP_transferase"/>
    <property type="match status" value="1"/>
</dbReference>
<dbReference type="InterPro" id="IPR050065">
    <property type="entry name" value="GlmU-like"/>
</dbReference>
<dbReference type="CDD" id="cd06422">
    <property type="entry name" value="NTP_transferase_like_1"/>
    <property type="match status" value="1"/>
</dbReference>
<dbReference type="InterPro" id="IPR029044">
    <property type="entry name" value="Nucleotide-diphossugar_trans"/>
</dbReference>
<dbReference type="PANTHER" id="PTHR43584">
    <property type="entry name" value="NUCLEOTIDYL TRANSFERASE"/>
    <property type="match status" value="1"/>
</dbReference>
<comment type="caution">
    <text evidence="4">The sequence shown here is derived from an EMBL/GenBank/DDBJ whole genome shotgun (WGS) entry which is preliminary data.</text>
</comment>
<sequence>MSSTRTSNLKAMILAAGRGERMRPLTDDRPKPLVTLRGRPLIEYPLRALAAAGVRAFVVNLGYRGAQIREHLGDGSRFGVRIDYSDEGDPALETGGGLHKALPLLGGGAFIVANADVYTHYPWAALIERAAALPADVEAHLVLVPNPAHRPQGDFALVDGRLVEPAPDAAPTATFSGLSVLRASLFDGCEPGRFPLAPLLRAAARRGAVSAERYDGLWSDVGTPQRLAELERELGA</sequence>
<protein>
    <submittedName>
        <fullName evidence="4">Nucleotidyl transferase</fullName>
    </submittedName>
</protein>
<dbReference type="Gene3D" id="3.90.550.10">
    <property type="entry name" value="Spore Coat Polysaccharide Biosynthesis Protein SpsA, Chain A"/>
    <property type="match status" value="1"/>
</dbReference>
<keyword evidence="1 4" id="KW-0808">Transferase</keyword>
<dbReference type="InterPro" id="IPR054790">
    <property type="entry name" value="MurU"/>
</dbReference>
<keyword evidence="2" id="KW-0548">Nucleotidyltransferase</keyword>
<dbReference type="GO" id="GO:0016779">
    <property type="term" value="F:nucleotidyltransferase activity"/>
    <property type="evidence" value="ECO:0007669"/>
    <property type="project" value="UniProtKB-KW"/>
</dbReference>
<feature type="domain" description="Nucleotidyl transferase" evidence="3">
    <location>
        <begin position="10"/>
        <end position="148"/>
    </location>
</feature>
<dbReference type="InterPro" id="IPR005835">
    <property type="entry name" value="NTP_transferase_dom"/>
</dbReference>
<dbReference type="Proteomes" id="UP000003704">
    <property type="component" value="Unassembled WGS sequence"/>
</dbReference>
<evidence type="ECO:0000256" key="2">
    <source>
        <dbReference type="ARBA" id="ARBA00022695"/>
    </source>
</evidence>
<dbReference type="PANTHER" id="PTHR43584:SF8">
    <property type="entry name" value="N-ACETYLMURAMATE ALPHA-1-PHOSPHATE URIDYLYLTRANSFERASE"/>
    <property type="match status" value="1"/>
</dbReference>
<dbReference type="SUPFAM" id="SSF53448">
    <property type="entry name" value="Nucleotide-diphospho-sugar transferases"/>
    <property type="match status" value="1"/>
</dbReference>
<proteinExistence type="predicted"/>
<accession>I7ZC26</accession>
<reference evidence="4 5" key="1">
    <citation type="journal article" date="2012" name="J. Bacteriol.">
        <title>Genome Sequence of n-Alkane-Degrading Hydrocarboniphaga effusa Strain AP103T (ATCC BAA-332T).</title>
        <authorList>
            <person name="Chang H.K."/>
            <person name="Zylstra G.J."/>
            <person name="Chae J.C."/>
        </authorList>
    </citation>
    <scope>NUCLEOTIDE SEQUENCE [LARGE SCALE GENOMIC DNA]</scope>
    <source>
        <strain evidence="4 5">AP103</strain>
    </source>
</reference>
<name>I7ZC26_9GAMM</name>
<evidence type="ECO:0000313" key="5">
    <source>
        <dbReference type="Proteomes" id="UP000003704"/>
    </source>
</evidence>
<evidence type="ECO:0000256" key="1">
    <source>
        <dbReference type="ARBA" id="ARBA00022679"/>
    </source>
</evidence>
<organism evidence="4 5">
    <name type="scientific">Hydrocarboniphaga effusa AP103</name>
    <dbReference type="NCBI Taxonomy" id="1172194"/>
    <lineage>
        <taxon>Bacteria</taxon>
        <taxon>Pseudomonadati</taxon>
        <taxon>Pseudomonadota</taxon>
        <taxon>Gammaproteobacteria</taxon>
        <taxon>Nevskiales</taxon>
        <taxon>Nevskiaceae</taxon>
        <taxon>Hydrocarboniphaga</taxon>
    </lineage>
</organism>